<keyword evidence="10" id="KW-0175">Coiled coil</keyword>
<evidence type="ECO:0000256" key="10">
    <source>
        <dbReference type="SAM" id="Coils"/>
    </source>
</evidence>
<evidence type="ECO:0000256" key="8">
    <source>
        <dbReference type="ARBA" id="ARBA00026100"/>
    </source>
</evidence>
<evidence type="ECO:0000259" key="12">
    <source>
        <dbReference type="Pfam" id="PF19310"/>
    </source>
</evidence>
<keyword evidence="5 9" id="KW-0862">Zinc</keyword>
<dbReference type="InterPro" id="IPR001567">
    <property type="entry name" value="Pept_M3A_M3B_dom"/>
</dbReference>
<evidence type="ECO:0000313" key="14">
    <source>
        <dbReference type="Proteomes" id="UP001642520"/>
    </source>
</evidence>
<dbReference type="InterPro" id="IPR045090">
    <property type="entry name" value="Pept_M3A_M3B"/>
</dbReference>
<proteinExistence type="inferred from homology"/>
<dbReference type="Proteomes" id="UP001642520">
    <property type="component" value="Unassembled WGS sequence"/>
</dbReference>
<dbReference type="SUPFAM" id="SSF55486">
    <property type="entry name" value="Metalloproteases ('zincins'), catalytic domain"/>
    <property type="match status" value="1"/>
</dbReference>
<dbReference type="InterPro" id="IPR024079">
    <property type="entry name" value="MetalloPept_cat_dom_sf"/>
</dbReference>
<dbReference type="InterPro" id="IPR024077">
    <property type="entry name" value="Neurolysin/TOP_dom2"/>
</dbReference>
<feature type="domain" description="Peptidase M3A/M3B catalytic" evidence="11">
    <location>
        <begin position="272"/>
        <end position="730"/>
    </location>
</feature>
<keyword evidence="4 9" id="KW-0378">Hydrolase</keyword>
<evidence type="ECO:0000256" key="6">
    <source>
        <dbReference type="ARBA" id="ARBA00023049"/>
    </source>
</evidence>
<feature type="coiled-coil region" evidence="10">
    <location>
        <begin position="192"/>
        <end position="226"/>
    </location>
</feature>
<comment type="caution">
    <text evidence="13">The sequence shown here is derived from an EMBL/GenBank/DDBJ whole genome shotgun (WGS) entry which is preliminary data.</text>
</comment>
<evidence type="ECO:0000256" key="9">
    <source>
        <dbReference type="RuleBase" id="RU003435"/>
    </source>
</evidence>
<dbReference type="InterPro" id="IPR045666">
    <property type="entry name" value="OpdA_N"/>
</dbReference>
<evidence type="ECO:0000256" key="4">
    <source>
        <dbReference type="ARBA" id="ARBA00022801"/>
    </source>
</evidence>
<dbReference type="EMBL" id="CAXAJV020001292">
    <property type="protein sequence ID" value="CAL7941022.1"/>
    <property type="molecule type" value="Genomic_DNA"/>
</dbReference>
<protein>
    <recommendedName>
        <fullName evidence="8">oligopeptidase A</fullName>
        <ecNumber evidence="8">3.4.24.70</ecNumber>
    </recommendedName>
</protein>
<feature type="domain" description="Oligopeptidase A N-terminal" evidence="12">
    <location>
        <begin position="79"/>
        <end position="199"/>
    </location>
</feature>
<keyword evidence="6 9" id="KW-0482">Metalloprotease</keyword>
<reference evidence="13 14" key="1">
    <citation type="submission" date="2024-08" db="EMBL/GenBank/DDBJ databases">
        <authorList>
            <person name="Will J Nash"/>
            <person name="Angela Man"/>
            <person name="Seanna McTaggart"/>
            <person name="Kendall Baker"/>
            <person name="Tom Barker"/>
            <person name="Leah Catchpole"/>
            <person name="Alex Durrant"/>
            <person name="Karim Gharbi"/>
            <person name="Naomi Irish"/>
            <person name="Gemy Kaithakottil"/>
            <person name="Debby Ku"/>
            <person name="Aaliyah Providence"/>
            <person name="Felix Shaw"/>
            <person name="David Swarbreck"/>
            <person name="Chris Watkins"/>
            <person name="Ann M. McCartney"/>
            <person name="Giulio Formenti"/>
            <person name="Alice Mouton"/>
            <person name="Noel Vella"/>
            <person name="Bjorn M von Reumont"/>
            <person name="Adriana Vella"/>
            <person name="Wilfried Haerty"/>
        </authorList>
    </citation>
    <scope>NUCLEOTIDE SEQUENCE [LARGE SCALE GENOMIC DNA]</scope>
</reference>
<evidence type="ECO:0000259" key="11">
    <source>
        <dbReference type="Pfam" id="PF01432"/>
    </source>
</evidence>
<dbReference type="InterPro" id="IPR034005">
    <property type="entry name" value="M3A_DCP"/>
</dbReference>
<name>A0ABP1NJ98_XYLVO</name>
<evidence type="ECO:0000256" key="5">
    <source>
        <dbReference type="ARBA" id="ARBA00022833"/>
    </source>
</evidence>
<gene>
    <name evidence="13" type="ORF">XYLVIOL_LOCUS4766</name>
</gene>
<dbReference type="Pfam" id="PF01432">
    <property type="entry name" value="Peptidase_M3"/>
    <property type="match status" value="1"/>
</dbReference>
<evidence type="ECO:0000256" key="1">
    <source>
        <dbReference type="ARBA" id="ARBA00006040"/>
    </source>
</evidence>
<evidence type="ECO:0000256" key="7">
    <source>
        <dbReference type="ARBA" id="ARBA00024603"/>
    </source>
</evidence>
<comment type="similarity">
    <text evidence="1 9">Belongs to the peptidase M3 family.</text>
</comment>
<sequence length="751" mass="87062">MFLKNVKMASFCGKRIILSQNNLLKVPRRNGYLILVPEIGEDLPGKYPLLKEDKSPEFTSITIEKCIAAIGKQTLEFEETVKTLEKQIKDVNNISAENMFENVLNPLEEMYTSLNITWGIAKTLYLGNQSLMPTKYYISINERAKKAIAAKSASLPIYQACKAIINNKESKLNDEQRSVLYKFILEGKLNGLELSERKKNELEALKELLVRNLQEYSQKVEIATNAYSLTIRDPAVVREFPEELLKSMVPDSKRYLVGPWIVTLYSDVMDPFMEYCPDRALRLKVWEANVIKASVLYHDRSVHTSSLLEEIRARRIQQANILGYKTFVDLSMETKMAGSVENVYNTLNNLLATARPAQEYEIKELSTFASEHGLEDRLQLWDIAYWSRKQLNTLYTFREEDLNSYFQLPKVLNGLFELVEMLFDIKIVESKKPDVWHKDVRFFDIFDLQQSSTDPISSFYLDSYAREDEKVRVLHESGYMIPIQSRSKVSNMKPLAALIFNFQPPANGKPSLISFKDLQILFRQFGHMLQHTLTRVEYAEIAGLSFTEWDAVFISDYFLENWLFEPWYLQKISCHLYSGEPLSLETIEILKKTKTHLSGYTLCRELYLSQFDLELYSSNDFWNTIMGRLWGKYFVVPPHKKDSHICSFQQIFSGDWAAAYYSNIWSKMVAADLHSAFQELSHKDKNSLKQLGLRYRNTFLSAGGTHSAREYFRKFRGRDPSPSALLKNLQLDIKSNMLEASNEKISRNNRK</sequence>
<dbReference type="Gene3D" id="3.40.390.10">
    <property type="entry name" value="Collagenase (Catalytic Domain)"/>
    <property type="match status" value="1"/>
</dbReference>
<dbReference type="Pfam" id="PF19310">
    <property type="entry name" value="TOP_N"/>
    <property type="match status" value="1"/>
</dbReference>
<dbReference type="Gene3D" id="1.10.1370.40">
    <property type="match status" value="1"/>
</dbReference>
<keyword evidence="3 9" id="KW-0479">Metal-binding</keyword>
<comment type="cofactor">
    <cofactor evidence="9">
        <name>Zn(2+)</name>
        <dbReference type="ChEBI" id="CHEBI:29105"/>
    </cofactor>
    <text evidence="9">Binds 1 zinc ion.</text>
</comment>
<keyword evidence="2 9" id="KW-0645">Protease</keyword>
<accession>A0ABP1NJ98</accession>
<dbReference type="CDD" id="cd06456">
    <property type="entry name" value="M3A_DCP"/>
    <property type="match status" value="1"/>
</dbReference>
<dbReference type="Gene3D" id="1.10.1370.10">
    <property type="entry name" value="Neurolysin, domain 3"/>
    <property type="match status" value="1"/>
</dbReference>
<dbReference type="PANTHER" id="PTHR11804:SF83">
    <property type="entry name" value="LD37516P"/>
    <property type="match status" value="1"/>
</dbReference>
<evidence type="ECO:0000256" key="3">
    <source>
        <dbReference type="ARBA" id="ARBA00022723"/>
    </source>
</evidence>
<dbReference type="PANTHER" id="PTHR11804">
    <property type="entry name" value="PROTEASE M3 THIMET OLIGOPEPTIDASE-RELATED"/>
    <property type="match status" value="1"/>
</dbReference>
<keyword evidence="14" id="KW-1185">Reference proteome</keyword>
<evidence type="ECO:0000313" key="13">
    <source>
        <dbReference type="EMBL" id="CAL7941022.1"/>
    </source>
</evidence>
<organism evidence="13 14">
    <name type="scientific">Xylocopa violacea</name>
    <name type="common">Violet carpenter bee</name>
    <name type="synonym">Apis violacea</name>
    <dbReference type="NCBI Taxonomy" id="135666"/>
    <lineage>
        <taxon>Eukaryota</taxon>
        <taxon>Metazoa</taxon>
        <taxon>Ecdysozoa</taxon>
        <taxon>Arthropoda</taxon>
        <taxon>Hexapoda</taxon>
        <taxon>Insecta</taxon>
        <taxon>Pterygota</taxon>
        <taxon>Neoptera</taxon>
        <taxon>Endopterygota</taxon>
        <taxon>Hymenoptera</taxon>
        <taxon>Apocrita</taxon>
        <taxon>Aculeata</taxon>
        <taxon>Apoidea</taxon>
        <taxon>Anthophila</taxon>
        <taxon>Apidae</taxon>
        <taxon>Xylocopa</taxon>
        <taxon>Xylocopa</taxon>
    </lineage>
</organism>
<dbReference type="EC" id="3.4.24.70" evidence="8"/>
<evidence type="ECO:0000256" key="2">
    <source>
        <dbReference type="ARBA" id="ARBA00022670"/>
    </source>
</evidence>
<comment type="catalytic activity">
    <reaction evidence="7">
        <text>Hydrolysis of oligopeptides, with broad specificity. Gly or Ala commonly occur as P1 or P1' residues, but more distant residues are also important, as is shown by the fact that Z-Gly-Pro-Gly-|-Gly-Pro-Ala is cleaved, but not Z-(Gly)(5).</text>
        <dbReference type="EC" id="3.4.24.70"/>
    </reaction>
</comment>